<evidence type="ECO:0000313" key="7">
    <source>
        <dbReference type="Proteomes" id="UP000215332"/>
    </source>
</evidence>
<dbReference type="InterPro" id="IPR003439">
    <property type="entry name" value="ABC_transporter-like_ATP-bd"/>
</dbReference>
<dbReference type="Pfam" id="PF00005">
    <property type="entry name" value="ABC_tran"/>
    <property type="match status" value="1"/>
</dbReference>
<dbReference type="InterPro" id="IPR027417">
    <property type="entry name" value="P-loop_NTPase"/>
</dbReference>
<dbReference type="AlphaFoldDB" id="A0A239WA40"/>
<dbReference type="GO" id="GO:0016887">
    <property type="term" value="F:ATP hydrolysis activity"/>
    <property type="evidence" value="ECO:0007669"/>
    <property type="project" value="InterPro"/>
</dbReference>
<accession>A0A239WA40</accession>
<dbReference type="PROSITE" id="PS00211">
    <property type="entry name" value="ABC_TRANSPORTER_1"/>
    <property type="match status" value="1"/>
</dbReference>
<evidence type="ECO:0000256" key="3">
    <source>
        <dbReference type="ARBA" id="ARBA00022741"/>
    </source>
</evidence>
<organism evidence="6 7">
    <name type="scientific">Cutibacterium granulosum</name>
    <dbReference type="NCBI Taxonomy" id="33011"/>
    <lineage>
        <taxon>Bacteria</taxon>
        <taxon>Bacillati</taxon>
        <taxon>Actinomycetota</taxon>
        <taxon>Actinomycetes</taxon>
        <taxon>Propionibacteriales</taxon>
        <taxon>Propionibacteriaceae</taxon>
        <taxon>Cutibacterium</taxon>
    </lineage>
</organism>
<dbReference type="eggNOG" id="COG1131">
    <property type="taxonomic scope" value="Bacteria"/>
</dbReference>
<dbReference type="Proteomes" id="UP000215332">
    <property type="component" value="Chromosome 1"/>
</dbReference>
<dbReference type="InterPro" id="IPR017871">
    <property type="entry name" value="ABC_transporter-like_CS"/>
</dbReference>
<dbReference type="SMART" id="SM00382">
    <property type="entry name" value="AAA"/>
    <property type="match status" value="1"/>
</dbReference>
<evidence type="ECO:0000259" key="5">
    <source>
        <dbReference type="PROSITE" id="PS50893"/>
    </source>
</evidence>
<feature type="domain" description="ABC transporter" evidence="5">
    <location>
        <begin position="4"/>
        <end position="228"/>
    </location>
</feature>
<dbReference type="GO" id="GO:0005524">
    <property type="term" value="F:ATP binding"/>
    <property type="evidence" value="ECO:0007669"/>
    <property type="project" value="UniProtKB-KW"/>
</dbReference>
<name>A0A239WA40_9ACTN</name>
<dbReference type="KEGG" id="cgrn:4412665_00618"/>
<evidence type="ECO:0000256" key="2">
    <source>
        <dbReference type="ARBA" id="ARBA00022448"/>
    </source>
</evidence>
<gene>
    <name evidence="6" type="primary">cysA_1</name>
    <name evidence="6" type="ORF">SAMEA4412665_00618</name>
</gene>
<protein>
    <submittedName>
        <fullName evidence="6">Sulfate/thiosulfate import ATP-binding protein CysA</fullName>
        <ecNumber evidence="6">3.6.3.25</ecNumber>
    </submittedName>
</protein>
<proteinExistence type="inferred from homology"/>
<keyword evidence="2" id="KW-0813">Transport</keyword>
<evidence type="ECO:0000313" key="6">
    <source>
        <dbReference type="EMBL" id="SNV31475.1"/>
    </source>
</evidence>
<dbReference type="RefSeq" id="WP_036957593.1">
    <property type="nucleotide sequence ID" value="NZ_JAWMSC010000009.1"/>
</dbReference>
<dbReference type="InterPro" id="IPR003593">
    <property type="entry name" value="AAA+_ATPase"/>
</dbReference>
<keyword evidence="3" id="KW-0547">Nucleotide-binding</keyword>
<dbReference type="EMBL" id="LT906441">
    <property type="protein sequence ID" value="SNV31475.1"/>
    <property type="molecule type" value="Genomic_DNA"/>
</dbReference>
<dbReference type="PANTHER" id="PTHR43335:SF2">
    <property type="entry name" value="ABC TRANSPORTER, ATP-BINDING PROTEIN"/>
    <property type="match status" value="1"/>
</dbReference>
<sequence length="233" mass="24967">MPHLTVSHLTVSYGKTCAVDDVSWSLGPGFHALLGPNGAGKTSLLTALATLVRPTKGTIALDGREGKDIRSFLGYCPQDNLGKSSFTVAQHLEYMCWLRKIPSADTKAEVARILSIIDLEDRAGQRIRALSGGMRRRVAIGSALVGDPALVVLDEPSAGLDIGQREALTKILGAVAGHAITIVSTHLVEDIIDHAQTITVMNSGRFVFDGSCEDFSDTRSLDAVRRTYLRLVA</sequence>
<comment type="similarity">
    <text evidence="1">Belongs to the ABC transporter superfamily.</text>
</comment>
<keyword evidence="6" id="KW-0378">Hydrolase</keyword>
<evidence type="ECO:0000256" key="1">
    <source>
        <dbReference type="ARBA" id="ARBA00005417"/>
    </source>
</evidence>
<dbReference type="PROSITE" id="PS50893">
    <property type="entry name" value="ABC_TRANSPORTER_2"/>
    <property type="match status" value="1"/>
</dbReference>
<dbReference type="SUPFAM" id="SSF52540">
    <property type="entry name" value="P-loop containing nucleoside triphosphate hydrolases"/>
    <property type="match status" value="1"/>
</dbReference>
<dbReference type="PANTHER" id="PTHR43335">
    <property type="entry name" value="ABC TRANSPORTER, ATP-BINDING PROTEIN"/>
    <property type="match status" value="1"/>
</dbReference>
<evidence type="ECO:0000256" key="4">
    <source>
        <dbReference type="ARBA" id="ARBA00022840"/>
    </source>
</evidence>
<keyword evidence="4 6" id="KW-0067">ATP-binding</keyword>
<dbReference type="Gene3D" id="3.40.50.300">
    <property type="entry name" value="P-loop containing nucleotide triphosphate hydrolases"/>
    <property type="match status" value="1"/>
</dbReference>
<reference evidence="6 7" key="1">
    <citation type="submission" date="2017-06" db="EMBL/GenBank/DDBJ databases">
        <authorList>
            <consortium name="Pathogen Informatics"/>
        </authorList>
    </citation>
    <scope>NUCLEOTIDE SEQUENCE [LARGE SCALE GENOMIC DNA]</scope>
    <source>
        <strain evidence="6 7">NCTC11865</strain>
    </source>
</reference>
<dbReference type="EC" id="3.6.3.25" evidence="6"/>